<dbReference type="InterPro" id="IPR011009">
    <property type="entry name" value="Kinase-like_dom_sf"/>
</dbReference>
<proteinExistence type="predicted"/>
<accession>A0AAE1YIS2</accession>
<dbReference type="EMBL" id="JACGWO010000004">
    <property type="protein sequence ID" value="KAK4430243.1"/>
    <property type="molecule type" value="Genomic_DNA"/>
</dbReference>
<feature type="binding site" evidence="3">
    <location>
        <position position="332"/>
    </location>
    <ligand>
        <name>ATP</name>
        <dbReference type="ChEBI" id="CHEBI:30616"/>
    </ligand>
</feature>
<keyword evidence="4" id="KW-0812">Transmembrane</keyword>
<comment type="caution">
    <text evidence="6">The sequence shown here is derived from an EMBL/GenBank/DDBJ whole genome shotgun (WGS) entry which is preliminary data.</text>
</comment>
<keyword evidence="4" id="KW-1133">Transmembrane helix</keyword>
<dbReference type="GO" id="GO:0005524">
    <property type="term" value="F:ATP binding"/>
    <property type="evidence" value="ECO:0007669"/>
    <property type="project" value="UniProtKB-UniRule"/>
</dbReference>
<evidence type="ECO:0000313" key="7">
    <source>
        <dbReference type="Proteomes" id="UP001293254"/>
    </source>
</evidence>
<keyword evidence="6" id="KW-0808">Transferase</keyword>
<evidence type="ECO:0000256" key="2">
    <source>
        <dbReference type="ARBA" id="ARBA00022840"/>
    </source>
</evidence>
<dbReference type="Gene3D" id="3.30.200.20">
    <property type="entry name" value="Phosphorylase Kinase, domain 1"/>
    <property type="match status" value="1"/>
</dbReference>
<dbReference type="Proteomes" id="UP001293254">
    <property type="component" value="Unassembled WGS sequence"/>
</dbReference>
<dbReference type="SUPFAM" id="SSF56112">
    <property type="entry name" value="Protein kinase-like (PK-like)"/>
    <property type="match status" value="1"/>
</dbReference>
<protein>
    <submittedName>
        <fullName evidence="6">LEAF RUST 10 DISEASE-RESISTANCE LOCUS RECEPTOR-LIKE PROTEIN KINASE-like 1.1</fullName>
    </submittedName>
</protein>
<dbReference type="AlphaFoldDB" id="A0AAE1YIS2"/>
<dbReference type="PANTHER" id="PTHR46008">
    <property type="entry name" value="LEAF RUST 10 DISEASE-RESISTANCE LOCUS RECEPTOR-LIKE PROTEIN KINASE-LIKE 1.4"/>
    <property type="match status" value="1"/>
</dbReference>
<dbReference type="GO" id="GO:0016301">
    <property type="term" value="F:kinase activity"/>
    <property type="evidence" value="ECO:0007669"/>
    <property type="project" value="UniProtKB-KW"/>
</dbReference>
<feature type="signal peptide" evidence="5">
    <location>
        <begin position="1"/>
        <end position="26"/>
    </location>
</feature>
<sequence>MGLANSKNLFLFFLLHLVLLLHSADSSCPESFRCGNLGSLEFPYSNMEPDCGLLMVDKCESEHPVIRLGTGGIWYDFLGGIPENKILIRDPILHQRLVAQTCPAVGAGNLSLPKSPSISFTVTPNLTLFTCYNQSYDEHVHDHFKGYSHKTCGFSTVYYRNPETGVPAAEESSIPRGCTFSQLPVKPDKNSIELLDMLTAEFTLEWNLNETCYECHRGGGQCLTNTLNGFECKKALPGVVVFLGLCLLVTYMMWQRKKKISRDYLLSRNISFDPSSKSDIEGGSLYFGIPIFSYSELEEATNNFDPSKELGDGGFGTVYYGKLRDGREVAIKRLHRHEINLANLAMNRIQRCAFDELIDPSLGYETDAEVMRMTTSVAELAFRCLQLEKDMRPSMDEVLRFLQDIQAGEDCKFGEIEVANNGSRTVPGKIPPSPETDDVVLLKNKAFQSSPIAVTDVWASSSSTATSSIG</sequence>
<dbReference type="InterPro" id="IPR017441">
    <property type="entry name" value="Protein_kinase_ATP_BS"/>
</dbReference>
<name>A0AAE1YIS2_9LAMI</name>
<reference evidence="6" key="1">
    <citation type="submission" date="2020-06" db="EMBL/GenBank/DDBJ databases">
        <authorList>
            <person name="Li T."/>
            <person name="Hu X."/>
            <person name="Zhang T."/>
            <person name="Song X."/>
            <person name="Zhang H."/>
            <person name="Dai N."/>
            <person name="Sheng W."/>
            <person name="Hou X."/>
            <person name="Wei L."/>
        </authorList>
    </citation>
    <scope>NUCLEOTIDE SEQUENCE</scope>
    <source>
        <strain evidence="6">3651</strain>
        <tissue evidence="6">Leaf</tissue>
    </source>
</reference>
<keyword evidence="2 3" id="KW-0067">ATP-binding</keyword>
<evidence type="ECO:0000256" key="3">
    <source>
        <dbReference type="PROSITE-ProRule" id="PRU10141"/>
    </source>
</evidence>
<keyword evidence="6" id="KW-0675">Receptor</keyword>
<keyword evidence="1 3" id="KW-0547">Nucleotide-binding</keyword>
<keyword evidence="4" id="KW-0472">Membrane</keyword>
<gene>
    <name evidence="6" type="ORF">Salat_1325000</name>
</gene>
<dbReference type="PROSITE" id="PS00107">
    <property type="entry name" value="PROTEIN_KINASE_ATP"/>
    <property type="match status" value="1"/>
</dbReference>
<keyword evidence="6" id="KW-0418">Kinase</keyword>
<dbReference type="PANTHER" id="PTHR46008:SF2">
    <property type="entry name" value="LEAF RUST 10 DISEASE-RESISTANCE LOCUS RECEPTOR-LIKE PROTEIN KINASE-LIKE 1.4"/>
    <property type="match status" value="1"/>
</dbReference>
<feature type="chain" id="PRO_5041936742" evidence="5">
    <location>
        <begin position="27"/>
        <end position="470"/>
    </location>
</feature>
<keyword evidence="7" id="KW-1185">Reference proteome</keyword>
<keyword evidence="5" id="KW-0732">Signal</keyword>
<evidence type="ECO:0000256" key="1">
    <source>
        <dbReference type="ARBA" id="ARBA00022741"/>
    </source>
</evidence>
<feature type="transmembrane region" description="Helical" evidence="4">
    <location>
        <begin position="235"/>
        <end position="254"/>
    </location>
</feature>
<reference evidence="6" key="2">
    <citation type="journal article" date="2024" name="Plant">
        <title>Genomic evolution and insights into agronomic trait innovations of Sesamum species.</title>
        <authorList>
            <person name="Miao H."/>
            <person name="Wang L."/>
            <person name="Qu L."/>
            <person name="Liu H."/>
            <person name="Sun Y."/>
            <person name="Le M."/>
            <person name="Wang Q."/>
            <person name="Wei S."/>
            <person name="Zheng Y."/>
            <person name="Lin W."/>
            <person name="Duan Y."/>
            <person name="Cao H."/>
            <person name="Xiong S."/>
            <person name="Wang X."/>
            <person name="Wei L."/>
            <person name="Li C."/>
            <person name="Ma Q."/>
            <person name="Ju M."/>
            <person name="Zhao R."/>
            <person name="Li G."/>
            <person name="Mu C."/>
            <person name="Tian Q."/>
            <person name="Mei H."/>
            <person name="Zhang T."/>
            <person name="Gao T."/>
            <person name="Zhang H."/>
        </authorList>
    </citation>
    <scope>NUCLEOTIDE SEQUENCE</scope>
    <source>
        <strain evidence="6">3651</strain>
    </source>
</reference>
<evidence type="ECO:0000313" key="6">
    <source>
        <dbReference type="EMBL" id="KAK4430243.1"/>
    </source>
</evidence>
<evidence type="ECO:0000256" key="5">
    <source>
        <dbReference type="SAM" id="SignalP"/>
    </source>
</evidence>
<evidence type="ECO:0000256" key="4">
    <source>
        <dbReference type="SAM" id="Phobius"/>
    </source>
</evidence>
<organism evidence="6 7">
    <name type="scientific">Sesamum alatum</name>
    <dbReference type="NCBI Taxonomy" id="300844"/>
    <lineage>
        <taxon>Eukaryota</taxon>
        <taxon>Viridiplantae</taxon>
        <taxon>Streptophyta</taxon>
        <taxon>Embryophyta</taxon>
        <taxon>Tracheophyta</taxon>
        <taxon>Spermatophyta</taxon>
        <taxon>Magnoliopsida</taxon>
        <taxon>eudicotyledons</taxon>
        <taxon>Gunneridae</taxon>
        <taxon>Pentapetalae</taxon>
        <taxon>asterids</taxon>
        <taxon>lamiids</taxon>
        <taxon>Lamiales</taxon>
        <taxon>Pedaliaceae</taxon>
        <taxon>Sesamum</taxon>
    </lineage>
</organism>